<protein>
    <recommendedName>
        <fullName evidence="8">Clusterin</fullName>
    </recommendedName>
</protein>
<evidence type="ECO:0000259" key="12">
    <source>
        <dbReference type="SMART" id="SM00035"/>
    </source>
</evidence>
<comment type="subcellular location">
    <subcellularLocation>
        <location evidence="1">Secreted</location>
    </subcellularLocation>
</comment>
<dbReference type="InterPro" id="IPR000753">
    <property type="entry name" value="Clusterin-like"/>
</dbReference>
<evidence type="ECO:0000256" key="2">
    <source>
        <dbReference type="ARBA" id="ARBA00010069"/>
    </source>
</evidence>
<evidence type="ECO:0000256" key="6">
    <source>
        <dbReference type="ARBA" id="ARBA00023157"/>
    </source>
</evidence>
<proteinExistence type="inferred from homology"/>
<dbReference type="Proteomes" id="UP000694863">
    <property type="component" value="Unplaced"/>
</dbReference>
<dbReference type="RefSeq" id="XP_030743172.1">
    <property type="nucleotide sequence ID" value="XM_030887312.1"/>
</dbReference>
<dbReference type="SMART" id="SM00035">
    <property type="entry name" value="CLa"/>
    <property type="match status" value="1"/>
</dbReference>
<keyword evidence="6" id="KW-1015">Disulfide bond</keyword>
<gene>
    <name evidence="14" type="primary">CLUL1</name>
</gene>
<feature type="signal peptide" evidence="10">
    <location>
        <begin position="1"/>
        <end position="20"/>
    </location>
</feature>
<dbReference type="InterPro" id="IPR016014">
    <property type="entry name" value="Clusterin_N"/>
</dbReference>
<evidence type="ECO:0000256" key="5">
    <source>
        <dbReference type="ARBA" id="ARBA00023054"/>
    </source>
</evidence>
<dbReference type="PANTHER" id="PTHR10970:SF2">
    <property type="entry name" value="CLUSTERIN-LIKE PROTEIN 1"/>
    <property type="match status" value="1"/>
</dbReference>
<dbReference type="SMART" id="SM00030">
    <property type="entry name" value="CLb"/>
    <property type="match status" value="1"/>
</dbReference>
<comment type="similarity">
    <text evidence="2 8">Belongs to the clusterin family.</text>
</comment>
<reference evidence="14" key="1">
    <citation type="submission" date="2025-08" db="UniProtKB">
        <authorList>
            <consortium name="RefSeq"/>
        </authorList>
    </citation>
    <scope>IDENTIFICATION</scope>
</reference>
<evidence type="ECO:0000256" key="7">
    <source>
        <dbReference type="ARBA" id="ARBA00023180"/>
    </source>
</evidence>
<organism evidence="13 14">
    <name type="scientific">Echinops telfairi</name>
    <name type="common">Lesser hedgehog tenrec</name>
    <dbReference type="NCBI Taxonomy" id="9371"/>
    <lineage>
        <taxon>Eukaryota</taxon>
        <taxon>Metazoa</taxon>
        <taxon>Chordata</taxon>
        <taxon>Craniata</taxon>
        <taxon>Vertebrata</taxon>
        <taxon>Euteleostomi</taxon>
        <taxon>Mammalia</taxon>
        <taxon>Eutheria</taxon>
        <taxon>Afrotheria</taxon>
        <taxon>Tenrecidae</taxon>
        <taxon>Tenrecinae</taxon>
        <taxon>Echinops</taxon>
    </lineage>
</organism>
<evidence type="ECO:0000256" key="9">
    <source>
        <dbReference type="SAM" id="Coils"/>
    </source>
</evidence>
<evidence type="ECO:0000313" key="14">
    <source>
        <dbReference type="RefSeq" id="XP_030743172.1"/>
    </source>
</evidence>
<feature type="coiled-coil region" evidence="9">
    <location>
        <begin position="77"/>
        <end position="104"/>
    </location>
</feature>
<evidence type="ECO:0000256" key="3">
    <source>
        <dbReference type="ARBA" id="ARBA00022525"/>
    </source>
</evidence>
<keyword evidence="5 9" id="KW-0175">Coiled coil</keyword>
<evidence type="ECO:0000313" key="13">
    <source>
        <dbReference type="Proteomes" id="UP000694863"/>
    </source>
</evidence>
<feature type="chain" id="PRO_5046529644" description="Clusterin" evidence="10">
    <location>
        <begin position="21"/>
        <end position="462"/>
    </location>
</feature>
<evidence type="ECO:0000256" key="4">
    <source>
        <dbReference type="ARBA" id="ARBA00022729"/>
    </source>
</evidence>
<dbReference type="InterPro" id="IPR016015">
    <property type="entry name" value="Clusterin_C"/>
</dbReference>
<keyword evidence="7" id="KW-0325">Glycoprotein</keyword>
<keyword evidence="3" id="KW-0964">Secreted</keyword>
<keyword evidence="4 10" id="KW-0732">Signal</keyword>
<sequence>MKPPLGIVLVCLLCSRDCLCAPAWKDKSAVAGNLESLSESEETEANEEVKKALIGIKQMKTMMGRRAEEHTSLMKTLRKCRAEKQEALKLMNEVQEHLDKEERLCQVSLTGSWDECKTCLESRCLSHYTTCQSGWFSVQNTIEQFFTMIHRFLFPFHDDHERAVPTIEKHIEEDEEVVQLEGVFSQLTVDMASLFNRSCNVFKQMQQEFDKAFQSYFMSDTDLVEPYFVPALAKEPKKKDLPPTWDIPNFFQLFSNFSLSIYETVRETMAGVLNAVEHLTKQDREPRLGGLTSSRVPVPGGGLGGHLDQNVSECFQLHERCQKCRDSLWGGCPSVPVLHIEFNEAAKLVNVSNQQYAQILQMTQAHLEDTTFLMEKTREQFGWVSELANQILATENTFSPIQVAPSVHEEKTLRYDETMVDLSILPSRNFTLKSEESAESSTSIGHVVAKVLQHLKEHFKPW</sequence>
<dbReference type="GeneID" id="101652187"/>
<evidence type="ECO:0000256" key="10">
    <source>
        <dbReference type="SAM" id="SignalP"/>
    </source>
</evidence>
<name>A0ABM1VLQ1_ECHTE</name>
<feature type="domain" description="Clusterin C-terminal" evidence="12">
    <location>
        <begin position="237"/>
        <end position="456"/>
    </location>
</feature>
<evidence type="ECO:0000259" key="11">
    <source>
        <dbReference type="SMART" id="SM00030"/>
    </source>
</evidence>
<keyword evidence="13" id="KW-1185">Reference proteome</keyword>
<evidence type="ECO:0000256" key="1">
    <source>
        <dbReference type="ARBA" id="ARBA00004613"/>
    </source>
</evidence>
<accession>A0ABM1VLQ1</accession>
<dbReference type="Pfam" id="PF01093">
    <property type="entry name" value="Clusterin"/>
    <property type="match status" value="1"/>
</dbReference>
<feature type="domain" description="Clusterin N-terminal" evidence="11">
    <location>
        <begin position="26"/>
        <end position="237"/>
    </location>
</feature>
<dbReference type="PANTHER" id="PTHR10970">
    <property type="entry name" value="CLUSTERIN"/>
    <property type="match status" value="1"/>
</dbReference>
<evidence type="ECO:0000256" key="8">
    <source>
        <dbReference type="RuleBase" id="RU000629"/>
    </source>
</evidence>